<sequence length="120" mass="12744">MLSHSTVPQGAECRWVPLRVVAYTNLGGGHCGTELAGAFCRQSPTALTEPAVPSAYALFDLRGGARLVEAGPKPRYLPPRGQGRPVYQRVSAALFGPSALIPAPHQPPTNCKWQAGLQRA</sequence>
<name>A0AAV7Q6U4_PLEWA</name>
<evidence type="ECO:0000313" key="2">
    <source>
        <dbReference type="Proteomes" id="UP001066276"/>
    </source>
</evidence>
<gene>
    <name evidence="1" type="ORF">NDU88_002499</name>
</gene>
<dbReference type="Proteomes" id="UP001066276">
    <property type="component" value="Chromosome 6"/>
</dbReference>
<evidence type="ECO:0000313" key="1">
    <source>
        <dbReference type="EMBL" id="KAJ1136081.1"/>
    </source>
</evidence>
<dbReference type="EMBL" id="JANPWB010000010">
    <property type="protein sequence ID" value="KAJ1136081.1"/>
    <property type="molecule type" value="Genomic_DNA"/>
</dbReference>
<proteinExistence type="predicted"/>
<accession>A0AAV7Q6U4</accession>
<protein>
    <submittedName>
        <fullName evidence="1">Uncharacterized protein</fullName>
    </submittedName>
</protein>
<dbReference type="AlphaFoldDB" id="A0AAV7Q6U4"/>
<comment type="caution">
    <text evidence="1">The sequence shown here is derived from an EMBL/GenBank/DDBJ whole genome shotgun (WGS) entry which is preliminary data.</text>
</comment>
<organism evidence="1 2">
    <name type="scientific">Pleurodeles waltl</name>
    <name type="common">Iberian ribbed newt</name>
    <dbReference type="NCBI Taxonomy" id="8319"/>
    <lineage>
        <taxon>Eukaryota</taxon>
        <taxon>Metazoa</taxon>
        <taxon>Chordata</taxon>
        <taxon>Craniata</taxon>
        <taxon>Vertebrata</taxon>
        <taxon>Euteleostomi</taxon>
        <taxon>Amphibia</taxon>
        <taxon>Batrachia</taxon>
        <taxon>Caudata</taxon>
        <taxon>Salamandroidea</taxon>
        <taxon>Salamandridae</taxon>
        <taxon>Pleurodelinae</taxon>
        <taxon>Pleurodeles</taxon>
    </lineage>
</organism>
<keyword evidence="2" id="KW-1185">Reference proteome</keyword>
<reference evidence="1" key="1">
    <citation type="journal article" date="2022" name="bioRxiv">
        <title>Sequencing and chromosome-scale assembly of the giantPleurodeles waltlgenome.</title>
        <authorList>
            <person name="Brown T."/>
            <person name="Elewa A."/>
            <person name="Iarovenko S."/>
            <person name="Subramanian E."/>
            <person name="Araus A.J."/>
            <person name="Petzold A."/>
            <person name="Susuki M."/>
            <person name="Suzuki K.-i.T."/>
            <person name="Hayashi T."/>
            <person name="Toyoda A."/>
            <person name="Oliveira C."/>
            <person name="Osipova E."/>
            <person name="Leigh N.D."/>
            <person name="Simon A."/>
            <person name="Yun M.H."/>
        </authorList>
    </citation>
    <scope>NUCLEOTIDE SEQUENCE</scope>
    <source>
        <strain evidence="1">20211129_DDA</strain>
        <tissue evidence="1">Liver</tissue>
    </source>
</reference>